<sequence>MTAPDPVRIATRVRSIGEEIALHHFRQLDPAQVKQKTGPNDLVTVADVAVEEALTEWLSATYPGTVVLGEEAVAADPSLMSLLDGDQPVWVIDPIDGTINFATGVPMFATILAYVVRGETQMGWIHDPVQDLTAVAERGGGARLLAKGREFRPACTGNPPALSHMTGCVNVRSHADRAAVASLAAVSDRYATQLILRCSGVEYLAAAQAQIDFAAYGSMYPWDHAAGCLIVEEAGGHAARLDGTRYRPGLPPKQHWPLLVAQSEAGWHMVRNELFGSWLQPRAGAAG</sequence>
<comment type="similarity">
    <text evidence="1">Belongs to the inositol monophosphatase superfamily.</text>
</comment>
<dbReference type="PROSITE" id="PS00629">
    <property type="entry name" value="IMP_1"/>
    <property type="match status" value="1"/>
</dbReference>
<evidence type="ECO:0000256" key="1">
    <source>
        <dbReference type="ARBA" id="ARBA00009759"/>
    </source>
</evidence>
<protein>
    <submittedName>
        <fullName evidence="5">Inositol monophosphatase family protein</fullName>
    </submittedName>
</protein>
<dbReference type="Gene3D" id="3.30.540.10">
    <property type="entry name" value="Fructose-1,6-Bisphosphatase, subunit A, domain 1"/>
    <property type="match status" value="1"/>
</dbReference>
<dbReference type="RefSeq" id="WP_379897674.1">
    <property type="nucleotide sequence ID" value="NZ_JBHRTR010000005.1"/>
</dbReference>
<organism evidence="5 6">
    <name type="scientific">Marinibaculum pumilum</name>
    <dbReference type="NCBI Taxonomy" id="1766165"/>
    <lineage>
        <taxon>Bacteria</taxon>
        <taxon>Pseudomonadati</taxon>
        <taxon>Pseudomonadota</taxon>
        <taxon>Alphaproteobacteria</taxon>
        <taxon>Rhodospirillales</taxon>
        <taxon>Rhodospirillaceae</taxon>
        <taxon>Marinibaculum</taxon>
    </lineage>
</organism>
<keyword evidence="2" id="KW-0479">Metal-binding</keyword>
<evidence type="ECO:0000256" key="4">
    <source>
        <dbReference type="ARBA" id="ARBA00022842"/>
    </source>
</evidence>
<keyword evidence="4" id="KW-0460">Magnesium</keyword>
<dbReference type="Proteomes" id="UP001595528">
    <property type="component" value="Unassembled WGS sequence"/>
</dbReference>
<keyword evidence="6" id="KW-1185">Reference proteome</keyword>
<dbReference type="SUPFAM" id="SSF56655">
    <property type="entry name" value="Carbohydrate phosphatase"/>
    <property type="match status" value="1"/>
</dbReference>
<proteinExistence type="inferred from homology"/>
<dbReference type="InterPro" id="IPR000760">
    <property type="entry name" value="Inositol_monophosphatase-like"/>
</dbReference>
<keyword evidence="3" id="KW-0378">Hydrolase</keyword>
<evidence type="ECO:0000256" key="2">
    <source>
        <dbReference type="ARBA" id="ARBA00022723"/>
    </source>
</evidence>
<dbReference type="PANTHER" id="PTHR20854:SF4">
    <property type="entry name" value="INOSITOL-1-MONOPHOSPHATASE-RELATED"/>
    <property type="match status" value="1"/>
</dbReference>
<comment type="caution">
    <text evidence="5">The sequence shown here is derived from an EMBL/GenBank/DDBJ whole genome shotgun (WGS) entry which is preliminary data.</text>
</comment>
<dbReference type="Gene3D" id="3.40.190.80">
    <property type="match status" value="1"/>
</dbReference>
<evidence type="ECO:0000256" key="3">
    <source>
        <dbReference type="ARBA" id="ARBA00022801"/>
    </source>
</evidence>
<dbReference type="InterPro" id="IPR020550">
    <property type="entry name" value="Inositol_monophosphatase_CS"/>
</dbReference>
<dbReference type="PROSITE" id="PS00630">
    <property type="entry name" value="IMP_2"/>
    <property type="match status" value="1"/>
</dbReference>
<dbReference type="PRINTS" id="PR00377">
    <property type="entry name" value="IMPHPHTASES"/>
</dbReference>
<evidence type="ECO:0000313" key="5">
    <source>
        <dbReference type="EMBL" id="MFC3225931.1"/>
    </source>
</evidence>
<dbReference type="Pfam" id="PF00459">
    <property type="entry name" value="Inositol_P"/>
    <property type="match status" value="1"/>
</dbReference>
<reference evidence="6" key="1">
    <citation type="journal article" date="2019" name="Int. J. Syst. Evol. Microbiol.">
        <title>The Global Catalogue of Microorganisms (GCM) 10K type strain sequencing project: providing services to taxonomists for standard genome sequencing and annotation.</title>
        <authorList>
            <consortium name="The Broad Institute Genomics Platform"/>
            <consortium name="The Broad Institute Genome Sequencing Center for Infectious Disease"/>
            <person name="Wu L."/>
            <person name="Ma J."/>
        </authorList>
    </citation>
    <scope>NUCLEOTIDE SEQUENCE [LARGE SCALE GENOMIC DNA]</scope>
    <source>
        <strain evidence="6">KCTC 42964</strain>
    </source>
</reference>
<dbReference type="EMBL" id="JBHRTR010000005">
    <property type="protein sequence ID" value="MFC3225931.1"/>
    <property type="molecule type" value="Genomic_DNA"/>
</dbReference>
<dbReference type="InterPro" id="IPR020583">
    <property type="entry name" value="Inositol_monoP_metal-BS"/>
</dbReference>
<evidence type="ECO:0000313" key="6">
    <source>
        <dbReference type="Proteomes" id="UP001595528"/>
    </source>
</evidence>
<dbReference type="PANTHER" id="PTHR20854">
    <property type="entry name" value="INOSITOL MONOPHOSPHATASE"/>
    <property type="match status" value="1"/>
</dbReference>
<accession>A0ABV7KU68</accession>
<name>A0ABV7KU68_9PROT</name>
<gene>
    <name evidence="5" type="ORF">ACFOGJ_01725</name>
</gene>